<dbReference type="OrthoDB" id="668456at2759"/>
<name>A0A5N5HXK2_9ROSA</name>
<protein>
    <submittedName>
        <fullName evidence="2">Uncharacterized protein</fullName>
    </submittedName>
</protein>
<accession>A0A5N5HXK2</accession>
<dbReference type="PANTHER" id="PTHR33623">
    <property type="entry name" value="OS04G0572500 PROTEIN"/>
    <property type="match status" value="1"/>
</dbReference>
<evidence type="ECO:0000313" key="3">
    <source>
        <dbReference type="Proteomes" id="UP000327157"/>
    </source>
</evidence>
<comment type="caution">
    <text evidence="2">The sequence shown here is derived from an EMBL/GenBank/DDBJ whole genome shotgun (WGS) entry which is preliminary data.</text>
</comment>
<proteinExistence type="predicted"/>
<dbReference type="EMBL" id="SMOL01000120">
    <property type="protein sequence ID" value="KAB2632636.1"/>
    <property type="molecule type" value="Genomic_DNA"/>
</dbReference>
<evidence type="ECO:0000256" key="1">
    <source>
        <dbReference type="SAM" id="MobiDB-lite"/>
    </source>
</evidence>
<dbReference type="AlphaFoldDB" id="A0A5N5HXK2"/>
<reference evidence="3" key="2">
    <citation type="submission" date="2019-10" db="EMBL/GenBank/DDBJ databases">
        <title>A de novo genome assembly of a pear dwarfing rootstock.</title>
        <authorList>
            <person name="Wang F."/>
            <person name="Wang J."/>
            <person name="Li S."/>
            <person name="Zhang Y."/>
            <person name="Fang M."/>
            <person name="Ma L."/>
            <person name="Zhao Y."/>
            <person name="Jiang S."/>
        </authorList>
    </citation>
    <scope>NUCLEOTIDE SEQUENCE [LARGE SCALE GENOMIC DNA]</scope>
</reference>
<gene>
    <name evidence="2" type="ORF">D8674_028883</name>
</gene>
<keyword evidence="3" id="KW-1185">Reference proteome</keyword>
<dbReference type="PANTHER" id="PTHR33623:SF4">
    <property type="entry name" value="DUF4378 DOMAIN-CONTAINING PROTEIN"/>
    <property type="match status" value="1"/>
</dbReference>
<feature type="region of interest" description="Disordered" evidence="1">
    <location>
        <begin position="58"/>
        <end position="77"/>
    </location>
</feature>
<sequence>MDFRKPIATQQRPVLPKDFLMDDLSSCSSNGFKSFPRRQCCTTTVRFLLDIDLKSSSLSKPPTHEHPSKITPPNPVLRRSRSRAAAACYAVINAFKSLPSSPTLRKGVVLHLPRSLSRRLRRNKGREKRE</sequence>
<reference evidence="2 3" key="1">
    <citation type="submission" date="2019-09" db="EMBL/GenBank/DDBJ databases">
        <authorList>
            <person name="Ou C."/>
        </authorList>
    </citation>
    <scope>NUCLEOTIDE SEQUENCE [LARGE SCALE GENOMIC DNA]</scope>
    <source>
        <strain evidence="2">S2</strain>
        <tissue evidence="2">Leaf</tissue>
    </source>
</reference>
<dbReference type="Proteomes" id="UP000327157">
    <property type="component" value="Chromosome 6"/>
</dbReference>
<reference evidence="2 3" key="3">
    <citation type="submission" date="2019-11" db="EMBL/GenBank/DDBJ databases">
        <title>A de novo genome assembly of a pear dwarfing rootstock.</title>
        <authorList>
            <person name="Wang F."/>
            <person name="Wang J."/>
            <person name="Li S."/>
            <person name="Zhang Y."/>
            <person name="Fang M."/>
            <person name="Ma L."/>
            <person name="Zhao Y."/>
            <person name="Jiang S."/>
        </authorList>
    </citation>
    <scope>NUCLEOTIDE SEQUENCE [LARGE SCALE GENOMIC DNA]</scope>
    <source>
        <strain evidence="2">S2</strain>
        <tissue evidence="2">Leaf</tissue>
    </source>
</reference>
<organism evidence="2 3">
    <name type="scientific">Pyrus ussuriensis x Pyrus communis</name>
    <dbReference type="NCBI Taxonomy" id="2448454"/>
    <lineage>
        <taxon>Eukaryota</taxon>
        <taxon>Viridiplantae</taxon>
        <taxon>Streptophyta</taxon>
        <taxon>Embryophyta</taxon>
        <taxon>Tracheophyta</taxon>
        <taxon>Spermatophyta</taxon>
        <taxon>Magnoliopsida</taxon>
        <taxon>eudicotyledons</taxon>
        <taxon>Gunneridae</taxon>
        <taxon>Pentapetalae</taxon>
        <taxon>rosids</taxon>
        <taxon>fabids</taxon>
        <taxon>Rosales</taxon>
        <taxon>Rosaceae</taxon>
        <taxon>Amygdaloideae</taxon>
        <taxon>Maleae</taxon>
        <taxon>Pyrus</taxon>
    </lineage>
</organism>
<evidence type="ECO:0000313" key="2">
    <source>
        <dbReference type="EMBL" id="KAB2632636.1"/>
    </source>
</evidence>